<gene>
    <name evidence="1" type="ORF">AB5J52_25170</name>
</gene>
<dbReference type="AlphaFoldDB" id="A0AB39QSR6"/>
<proteinExistence type="predicted"/>
<dbReference type="EMBL" id="CP163441">
    <property type="protein sequence ID" value="XDQ45281.1"/>
    <property type="molecule type" value="Genomic_DNA"/>
</dbReference>
<evidence type="ECO:0000313" key="1">
    <source>
        <dbReference type="EMBL" id="XDQ45281.1"/>
    </source>
</evidence>
<sequence length="157" mass="17979">MSVENEQYAFIMERLKADIPELAAQLDQELKRGRAVSGQKLQREERHERASRLEEAHLPALGKTDVAVIPYSGEERVELIRDALLTLAETMYTSRQAALKLTMEWGLEQEIRFGDPEEENPSFIYLPEETEHARTVLATVRELLSEGLDEMQPEGVR</sequence>
<name>A0AB39QSR6_9ACTN</name>
<reference evidence="1" key="1">
    <citation type="submission" date="2024-07" db="EMBL/GenBank/DDBJ databases">
        <authorList>
            <person name="Yu S.T."/>
        </authorList>
    </citation>
    <scope>NUCLEOTIDE SEQUENCE</scope>
    <source>
        <strain evidence="1">R39</strain>
    </source>
</reference>
<dbReference type="RefSeq" id="WP_369224007.1">
    <property type="nucleotide sequence ID" value="NZ_CP163441.1"/>
</dbReference>
<protein>
    <submittedName>
        <fullName evidence="1">Uncharacterized protein</fullName>
    </submittedName>
</protein>
<organism evidence="1">
    <name type="scientific">Streptomyces sp. R39</name>
    <dbReference type="NCBI Taxonomy" id="3238631"/>
    <lineage>
        <taxon>Bacteria</taxon>
        <taxon>Bacillati</taxon>
        <taxon>Actinomycetota</taxon>
        <taxon>Actinomycetes</taxon>
        <taxon>Kitasatosporales</taxon>
        <taxon>Streptomycetaceae</taxon>
        <taxon>Streptomyces</taxon>
    </lineage>
</organism>
<accession>A0AB39QSR6</accession>